<dbReference type="HAMAP" id="MF_01930">
    <property type="entry name" value="PurN"/>
    <property type="match status" value="1"/>
</dbReference>
<comment type="function">
    <text evidence="4">Catalyzes the transfer of a formyl group from 10-formyltetrahydrofolate to 5-phospho-ribosyl-glycinamide (GAR), producing 5-phospho-ribosyl-N-formylglycinamide (FGAR) and tetrahydrofolate.</text>
</comment>
<evidence type="ECO:0000256" key="2">
    <source>
        <dbReference type="ARBA" id="ARBA00022679"/>
    </source>
</evidence>
<evidence type="ECO:0000256" key="3">
    <source>
        <dbReference type="ARBA" id="ARBA00022755"/>
    </source>
</evidence>
<comment type="catalytic activity">
    <reaction evidence="4">
        <text>N(1)-(5-phospho-beta-D-ribosyl)glycinamide + (6R)-10-formyltetrahydrofolate = N(2)-formyl-N(1)-(5-phospho-beta-D-ribosyl)glycinamide + (6S)-5,6,7,8-tetrahydrofolate + H(+)</text>
        <dbReference type="Rhea" id="RHEA:15053"/>
        <dbReference type="ChEBI" id="CHEBI:15378"/>
        <dbReference type="ChEBI" id="CHEBI:57453"/>
        <dbReference type="ChEBI" id="CHEBI:143788"/>
        <dbReference type="ChEBI" id="CHEBI:147286"/>
        <dbReference type="ChEBI" id="CHEBI:195366"/>
        <dbReference type="EC" id="2.1.2.2"/>
    </reaction>
</comment>
<dbReference type="NCBIfam" id="TIGR00639">
    <property type="entry name" value="PurN"/>
    <property type="match status" value="1"/>
</dbReference>
<comment type="similarity">
    <text evidence="4">Belongs to the GART family.</text>
</comment>
<feature type="binding site" evidence="4">
    <location>
        <position position="68"/>
    </location>
    <ligand>
        <name>(6R)-10-formyltetrahydrofolate</name>
        <dbReference type="ChEBI" id="CHEBI:195366"/>
    </ligand>
</feature>
<accession>A0A5E6M8E6</accession>
<dbReference type="InterPro" id="IPR036477">
    <property type="entry name" value="Formyl_transf_N_sf"/>
</dbReference>
<evidence type="ECO:0000313" key="7">
    <source>
        <dbReference type="Proteomes" id="UP000334923"/>
    </source>
</evidence>
<dbReference type="Proteomes" id="UP000334923">
    <property type="component" value="Unassembled WGS sequence"/>
</dbReference>
<dbReference type="PANTHER" id="PTHR43369:SF2">
    <property type="entry name" value="PHOSPHORIBOSYLGLYCINAMIDE FORMYLTRANSFERASE"/>
    <property type="match status" value="1"/>
</dbReference>
<comment type="pathway">
    <text evidence="1 4">Purine metabolism; IMP biosynthesis via de novo pathway; N(2)-formyl-N(1)-(5-phospho-D-ribosyl)glycinamide from N(1)-(5-phospho-D-ribosyl)glycinamide (10-formyl THF route): step 1/1.</text>
</comment>
<dbReference type="EMBL" id="CABFVA020000016">
    <property type="protein sequence ID" value="VVM05207.1"/>
    <property type="molecule type" value="Genomic_DNA"/>
</dbReference>
<keyword evidence="7" id="KW-1185">Reference proteome</keyword>
<dbReference type="GO" id="GO:0006189">
    <property type="term" value="P:'de novo' IMP biosynthetic process"/>
    <property type="evidence" value="ECO:0007669"/>
    <property type="project" value="UniProtKB-UniRule"/>
</dbReference>
<evidence type="ECO:0000256" key="4">
    <source>
        <dbReference type="HAMAP-Rule" id="MF_01930"/>
    </source>
</evidence>
<name>A0A5E6M8E6_9BACT</name>
<gene>
    <name evidence="4 6" type="primary">purN</name>
    <name evidence="6" type="ORF">MAMT_00505</name>
</gene>
<feature type="site" description="Raises pKa of active site His" evidence="4">
    <location>
        <position position="152"/>
    </location>
</feature>
<keyword evidence="3 4" id="KW-0658">Purine biosynthesis</keyword>
<protein>
    <recommendedName>
        <fullName evidence="4">Phosphoribosylglycinamide formyltransferase</fullName>
        <ecNumber evidence="4">2.1.2.2</ecNumber>
    </recommendedName>
    <alternativeName>
        <fullName evidence="4">5'-phosphoribosylglycinamide transformylase</fullName>
    </alternativeName>
    <alternativeName>
        <fullName evidence="4">GAR transformylase</fullName>
        <shortName evidence="4">GART</shortName>
    </alternativeName>
</protein>
<dbReference type="InterPro" id="IPR002376">
    <property type="entry name" value="Formyl_transf_N"/>
</dbReference>
<dbReference type="CDD" id="cd08645">
    <property type="entry name" value="FMT_core_GART"/>
    <property type="match status" value="1"/>
</dbReference>
<feature type="domain" description="Formyl transferase N-terminal" evidence="5">
    <location>
        <begin position="11"/>
        <end position="189"/>
    </location>
</feature>
<feature type="binding site" evidence="4">
    <location>
        <position position="114"/>
    </location>
    <ligand>
        <name>(6R)-10-formyltetrahydrofolate</name>
        <dbReference type="ChEBI" id="CHEBI:195366"/>
    </ligand>
</feature>
<comment type="caution">
    <text evidence="4">Lacks conserved residue(s) required for the propagation of feature annotation.</text>
</comment>
<organism evidence="6 7">
    <name type="scientific">Methylacidimicrobium tartarophylax</name>
    <dbReference type="NCBI Taxonomy" id="1041768"/>
    <lineage>
        <taxon>Bacteria</taxon>
        <taxon>Pseudomonadati</taxon>
        <taxon>Verrucomicrobiota</taxon>
        <taxon>Methylacidimicrobium</taxon>
    </lineage>
</organism>
<sequence length="203" mass="22139">MSSPKRVSLGVLGSGRGSNFAAILASIASGRLAASISVVISDREDAGILELAREAKIPTVVLRKGRFRTWLEPEIEEELAQSLRQFRVDLVVLAGFLRVLKGPFLAAYPGRVLNIHPSLLPAFKGKEAWKQALAAGAVETGCTVHWVDLEVDSGPILGQKKVPILHGDTPESLHARIQEAEHLLYSEVIQRVIERKLWQGIPS</sequence>
<dbReference type="OrthoDB" id="9806170at2"/>
<dbReference type="EC" id="2.1.2.2" evidence="4"/>
<dbReference type="GO" id="GO:0005737">
    <property type="term" value="C:cytoplasm"/>
    <property type="evidence" value="ECO:0007669"/>
    <property type="project" value="TreeGrafter"/>
</dbReference>
<dbReference type="PANTHER" id="PTHR43369">
    <property type="entry name" value="PHOSPHORIBOSYLGLYCINAMIDE FORMYLTRANSFERASE"/>
    <property type="match status" value="1"/>
</dbReference>
<dbReference type="InterPro" id="IPR004607">
    <property type="entry name" value="GART"/>
</dbReference>
<proteinExistence type="inferred from homology"/>
<dbReference type="SUPFAM" id="SSF53328">
    <property type="entry name" value="Formyltransferase"/>
    <property type="match status" value="1"/>
</dbReference>
<dbReference type="GO" id="GO:0004644">
    <property type="term" value="F:phosphoribosylglycinamide formyltransferase activity"/>
    <property type="evidence" value="ECO:0007669"/>
    <property type="project" value="UniProtKB-UniRule"/>
</dbReference>
<keyword evidence="2 4" id="KW-0808">Transferase</keyword>
<dbReference type="Pfam" id="PF00551">
    <property type="entry name" value="Formyl_trans_N"/>
    <property type="match status" value="1"/>
</dbReference>
<evidence type="ECO:0000313" key="6">
    <source>
        <dbReference type="EMBL" id="VVM05207.1"/>
    </source>
</evidence>
<dbReference type="AlphaFoldDB" id="A0A5E6M8E6"/>
<dbReference type="Gene3D" id="3.40.50.170">
    <property type="entry name" value="Formyl transferase, N-terminal domain"/>
    <property type="match status" value="1"/>
</dbReference>
<feature type="active site" description="Proton donor" evidence="4">
    <location>
        <position position="116"/>
    </location>
</feature>
<reference evidence="6 7" key="1">
    <citation type="submission" date="2019-09" db="EMBL/GenBank/DDBJ databases">
        <authorList>
            <person name="Cremers G."/>
        </authorList>
    </citation>
    <scope>NUCLEOTIDE SEQUENCE [LARGE SCALE GENOMIC DNA]</scope>
    <source>
        <strain evidence="6">4A</strain>
    </source>
</reference>
<feature type="binding site" evidence="4">
    <location>
        <begin position="17"/>
        <end position="19"/>
    </location>
    <ligand>
        <name>N(1)-(5-phospho-beta-D-ribosyl)glycinamide</name>
        <dbReference type="ChEBI" id="CHEBI:143788"/>
    </ligand>
</feature>
<evidence type="ECO:0000259" key="5">
    <source>
        <dbReference type="Pfam" id="PF00551"/>
    </source>
</evidence>
<dbReference type="UniPathway" id="UPA00074">
    <property type="reaction ID" value="UER00126"/>
</dbReference>
<evidence type="ECO:0000256" key="1">
    <source>
        <dbReference type="ARBA" id="ARBA00005054"/>
    </source>
</evidence>